<dbReference type="InterPro" id="IPR036095">
    <property type="entry name" value="PTS_EIIB-like_sf"/>
</dbReference>
<evidence type="ECO:0000313" key="17">
    <source>
        <dbReference type="Proteomes" id="UP001344906"/>
    </source>
</evidence>
<evidence type="ECO:0000256" key="8">
    <source>
        <dbReference type="ARBA" id="ARBA00022692"/>
    </source>
</evidence>
<evidence type="ECO:0000256" key="13">
    <source>
        <dbReference type="SAM" id="Phobius"/>
    </source>
</evidence>
<evidence type="ECO:0000256" key="3">
    <source>
        <dbReference type="ARBA" id="ARBA00022475"/>
    </source>
</evidence>
<evidence type="ECO:0000256" key="10">
    <source>
        <dbReference type="ARBA" id="ARBA00022989"/>
    </source>
</evidence>
<keyword evidence="9" id="KW-0418">Kinase</keyword>
<proteinExistence type="predicted"/>
<evidence type="ECO:0000256" key="9">
    <source>
        <dbReference type="ARBA" id="ARBA00022777"/>
    </source>
</evidence>
<dbReference type="InterPro" id="IPR050864">
    <property type="entry name" value="Bacterial_PTS_Sugar_Transport"/>
</dbReference>
<dbReference type="NCBIfam" id="TIGR00829">
    <property type="entry name" value="FRU"/>
    <property type="match status" value="2"/>
</dbReference>
<sequence>MAKIVAIASSPSGIVHTFMAAEALQRGAEALGHTIKVETQGSGEAQNTLTTNDIQAADAVIIAADEKIAQDRFSTKPVYKTTTSKAIRQGQQIIEEALAQQTASSAAPAPATQAAPATPVAAKEVEHAHIVAITSCPTGIAHTFMAAEALERAAETLGHQIKVETQGSVGAQNALTPEEIQRANVVVIAADAKVDQSRFSGKTVYETSTHDALQNGPGVLNKALALAARNPQGAATTSADSSSSQDYLAQIQDAKSKRSAASTGVYKHLMTGVSYMLPFVVAGGLLIAISFAIGGIDAAKHAGTIGWALNQIGAGTGAFSLIVPILAGYISYSIADRPGLAPGMIGGVLSNSIGAGFLGGLIAGFLAGYATFYLSKWINLPKNLAGLKPVLVLPLLSTAIVGLLMVYVIGTPVSLILTSLTNWLKTMQGTNALLLGLLLGGMMAIDMGGPINKSAYTFSVGLLSSHVDAPMAAVMAAGMTPPLGLALATYLFKNRFTVEEQDAGKAAAVLGIAFITEGAIPFAARDPFRVIPATMIGSAIAGALSMLFACQLQVPHGGIFVLFIPGAVTNLLSYFIAIVAGTLVTTGILFFTKRSLVSKTAPVKAEVQLAQVS</sequence>
<dbReference type="NCBIfam" id="TIGR01427">
    <property type="entry name" value="PTS_IIC_fructo"/>
    <property type="match status" value="1"/>
</dbReference>
<gene>
    <name evidence="16" type="ORF">KDH_14130</name>
</gene>
<dbReference type="InterPro" id="IPR003501">
    <property type="entry name" value="PTS_EIIB_2/3"/>
</dbReference>
<dbReference type="Pfam" id="PF02302">
    <property type="entry name" value="PTS_IIB"/>
    <property type="match status" value="2"/>
</dbReference>
<feature type="transmembrane region" description="Helical" evidence="13">
    <location>
        <begin position="308"/>
        <end position="332"/>
    </location>
</feature>
<dbReference type="PROSITE" id="PS51099">
    <property type="entry name" value="PTS_EIIB_TYPE_2"/>
    <property type="match status" value="2"/>
</dbReference>
<keyword evidence="4" id="KW-0597">Phosphoprotein</keyword>
<dbReference type="Proteomes" id="UP001344906">
    <property type="component" value="Unassembled WGS sequence"/>
</dbReference>
<keyword evidence="7" id="KW-0598">Phosphotransferase system</keyword>
<dbReference type="PANTHER" id="PTHR30505:SF0">
    <property type="entry name" value="FRUCTOSE-LIKE PTS SYSTEM EIIBC COMPONENT-RELATED"/>
    <property type="match status" value="1"/>
</dbReference>
<feature type="transmembrane region" description="Helical" evidence="13">
    <location>
        <begin position="471"/>
        <end position="492"/>
    </location>
</feature>
<feature type="transmembrane region" description="Helical" evidence="13">
    <location>
        <begin position="530"/>
        <end position="550"/>
    </location>
</feature>
<feature type="region of interest" description="Disordered" evidence="12">
    <location>
        <begin position="99"/>
        <end position="120"/>
    </location>
</feature>
<comment type="subcellular location">
    <subcellularLocation>
        <location evidence="1">Cell inner membrane</location>
        <topology evidence="1">Multi-pass membrane protein</topology>
    </subcellularLocation>
</comment>
<dbReference type="InterPro" id="IPR006327">
    <property type="entry name" value="PTS_IIC_fruc"/>
</dbReference>
<reference evidence="16 17" key="1">
    <citation type="submission" date="2023-02" db="EMBL/GenBank/DDBJ databases">
        <title>Dictyobacter halimunensis sp. nov., a new member of the class Ktedonobacteria from forest soil in a geothermal area.</title>
        <authorList>
            <person name="Rachmania M.K."/>
            <person name="Ningsih F."/>
            <person name="Sakai Y."/>
            <person name="Yabe S."/>
            <person name="Yokota A."/>
            <person name="Sjamsuridzal W."/>
        </authorList>
    </citation>
    <scope>NUCLEOTIDE SEQUENCE [LARGE SCALE GENOMIC DNA]</scope>
    <source>
        <strain evidence="16 17">S3.2.2.5</strain>
    </source>
</reference>
<evidence type="ECO:0000313" key="16">
    <source>
        <dbReference type="EMBL" id="GLV54566.1"/>
    </source>
</evidence>
<organism evidence="16 17">
    <name type="scientific">Dictyobacter halimunensis</name>
    <dbReference type="NCBI Taxonomy" id="3026934"/>
    <lineage>
        <taxon>Bacteria</taxon>
        <taxon>Bacillati</taxon>
        <taxon>Chloroflexota</taxon>
        <taxon>Ktedonobacteria</taxon>
        <taxon>Ktedonobacterales</taxon>
        <taxon>Dictyobacteraceae</taxon>
        <taxon>Dictyobacter</taxon>
    </lineage>
</organism>
<accession>A0ABQ6FK28</accession>
<dbReference type="RefSeq" id="WP_338248221.1">
    <property type="nucleotide sequence ID" value="NZ_BSRI01000001.1"/>
</dbReference>
<dbReference type="Gene3D" id="3.40.50.2300">
    <property type="match status" value="2"/>
</dbReference>
<dbReference type="Pfam" id="PF02378">
    <property type="entry name" value="PTS_EIIC"/>
    <property type="match status" value="1"/>
</dbReference>
<dbReference type="PROSITE" id="PS51104">
    <property type="entry name" value="PTS_EIIC_TYPE_2"/>
    <property type="match status" value="1"/>
</dbReference>
<keyword evidence="2" id="KW-0813">Transport</keyword>
<keyword evidence="11 13" id="KW-0472">Membrane</keyword>
<dbReference type="CDD" id="cd05569">
    <property type="entry name" value="PTS_IIB_fructose"/>
    <property type="match status" value="2"/>
</dbReference>
<feature type="domain" description="PTS EIIB type-2" evidence="14">
    <location>
        <begin position="4"/>
        <end position="99"/>
    </location>
</feature>
<evidence type="ECO:0000256" key="4">
    <source>
        <dbReference type="ARBA" id="ARBA00022553"/>
    </source>
</evidence>
<keyword evidence="8 13" id="KW-0812">Transmembrane</keyword>
<dbReference type="InterPro" id="IPR013014">
    <property type="entry name" value="PTS_EIIC_2"/>
</dbReference>
<feature type="transmembrane region" description="Helical" evidence="13">
    <location>
        <begin position="275"/>
        <end position="296"/>
    </location>
</feature>
<feature type="domain" description="PTS EIIB type-2" evidence="14">
    <location>
        <begin position="130"/>
        <end position="225"/>
    </location>
</feature>
<comment type="caution">
    <text evidence="16">The sequence shown here is derived from an EMBL/GenBank/DDBJ whole genome shotgun (WGS) entry which is preliminary data.</text>
</comment>
<dbReference type="InterPro" id="IPR003352">
    <property type="entry name" value="PTS_EIIC"/>
</dbReference>
<keyword evidence="6" id="KW-0808">Transferase</keyword>
<protein>
    <submittedName>
        <fullName evidence="16">PTS fructose transporter subunit IIBC</fullName>
    </submittedName>
</protein>
<dbReference type="InterPro" id="IPR003353">
    <property type="entry name" value="PTS_IIB_fruc"/>
</dbReference>
<keyword evidence="5" id="KW-0762">Sugar transport</keyword>
<feature type="transmembrane region" description="Helical" evidence="13">
    <location>
        <begin position="395"/>
        <end position="420"/>
    </location>
</feature>
<dbReference type="InterPro" id="IPR013011">
    <property type="entry name" value="PTS_EIIB_2"/>
</dbReference>
<name>A0ABQ6FK28_9CHLR</name>
<evidence type="ECO:0000256" key="12">
    <source>
        <dbReference type="SAM" id="MobiDB-lite"/>
    </source>
</evidence>
<dbReference type="EMBL" id="BSRI01000001">
    <property type="protein sequence ID" value="GLV54566.1"/>
    <property type="molecule type" value="Genomic_DNA"/>
</dbReference>
<feature type="transmembrane region" description="Helical" evidence="13">
    <location>
        <begin position="504"/>
        <end position="524"/>
    </location>
</feature>
<keyword evidence="17" id="KW-1185">Reference proteome</keyword>
<evidence type="ECO:0000256" key="7">
    <source>
        <dbReference type="ARBA" id="ARBA00022683"/>
    </source>
</evidence>
<dbReference type="NCBIfam" id="NF007783">
    <property type="entry name" value="PRK10474.1"/>
    <property type="match status" value="2"/>
</dbReference>
<feature type="transmembrane region" description="Helical" evidence="13">
    <location>
        <begin position="353"/>
        <end position="375"/>
    </location>
</feature>
<evidence type="ECO:0000256" key="11">
    <source>
        <dbReference type="ARBA" id="ARBA00023136"/>
    </source>
</evidence>
<dbReference type="SUPFAM" id="SSF52794">
    <property type="entry name" value="PTS system IIB component-like"/>
    <property type="match status" value="2"/>
</dbReference>
<feature type="domain" description="PTS EIIC type-2" evidence="15">
    <location>
        <begin position="265"/>
        <end position="602"/>
    </location>
</feature>
<feature type="transmembrane region" description="Helical" evidence="13">
    <location>
        <begin position="432"/>
        <end position="451"/>
    </location>
</feature>
<evidence type="ECO:0000259" key="14">
    <source>
        <dbReference type="PROSITE" id="PS51099"/>
    </source>
</evidence>
<evidence type="ECO:0000256" key="1">
    <source>
        <dbReference type="ARBA" id="ARBA00004429"/>
    </source>
</evidence>
<dbReference type="PANTHER" id="PTHR30505">
    <property type="entry name" value="FRUCTOSE-LIKE PERMEASE"/>
    <property type="match status" value="1"/>
</dbReference>
<evidence type="ECO:0000256" key="5">
    <source>
        <dbReference type="ARBA" id="ARBA00022597"/>
    </source>
</evidence>
<evidence type="ECO:0000259" key="15">
    <source>
        <dbReference type="PROSITE" id="PS51104"/>
    </source>
</evidence>
<keyword evidence="3" id="KW-1003">Cell membrane</keyword>
<keyword evidence="10 13" id="KW-1133">Transmembrane helix</keyword>
<evidence type="ECO:0000256" key="2">
    <source>
        <dbReference type="ARBA" id="ARBA00022448"/>
    </source>
</evidence>
<evidence type="ECO:0000256" key="6">
    <source>
        <dbReference type="ARBA" id="ARBA00022679"/>
    </source>
</evidence>